<sequence length="26" mass="3344">MKIHVQECNCKYKRLKTFVYFKYLFL</sequence>
<evidence type="ECO:0000313" key="1">
    <source>
        <dbReference type="EMBL" id="MBX43011.1"/>
    </source>
</evidence>
<reference evidence="1" key="1">
    <citation type="submission" date="2018-02" db="EMBL/GenBank/DDBJ databases">
        <title>Rhizophora mucronata_Transcriptome.</title>
        <authorList>
            <person name="Meera S.P."/>
            <person name="Sreeshan A."/>
            <person name="Augustine A."/>
        </authorList>
    </citation>
    <scope>NUCLEOTIDE SEQUENCE</scope>
    <source>
        <tissue evidence="1">Leaf</tissue>
    </source>
</reference>
<accession>A0A2P2NKI6</accession>
<dbReference type="EMBL" id="GGEC01062527">
    <property type="protein sequence ID" value="MBX43011.1"/>
    <property type="molecule type" value="Transcribed_RNA"/>
</dbReference>
<proteinExistence type="predicted"/>
<organism evidence="1">
    <name type="scientific">Rhizophora mucronata</name>
    <name type="common">Asiatic mangrove</name>
    <dbReference type="NCBI Taxonomy" id="61149"/>
    <lineage>
        <taxon>Eukaryota</taxon>
        <taxon>Viridiplantae</taxon>
        <taxon>Streptophyta</taxon>
        <taxon>Embryophyta</taxon>
        <taxon>Tracheophyta</taxon>
        <taxon>Spermatophyta</taxon>
        <taxon>Magnoliopsida</taxon>
        <taxon>eudicotyledons</taxon>
        <taxon>Gunneridae</taxon>
        <taxon>Pentapetalae</taxon>
        <taxon>rosids</taxon>
        <taxon>fabids</taxon>
        <taxon>Malpighiales</taxon>
        <taxon>Rhizophoraceae</taxon>
        <taxon>Rhizophora</taxon>
    </lineage>
</organism>
<protein>
    <submittedName>
        <fullName evidence="1">Uncharacterized protein</fullName>
    </submittedName>
</protein>
<dbReference type="AlphaFoldDB" id="A0A2P2NKI6"/>
<name>A0A2P2NKI6_RHIMU</name>